<evidence type="ECO:0000313" key="3">
    <source>
        <dbReference type="EMBL" id="KAF0709988.1"/>
    </source>
</evidence>
<evidence type="ECO:0000256" key="1">
    <source>
        <dbReference type="SAM" id="MobiDB-lite"/>
    </source>
</evidence>
<dbReference type="Proteomes" id="UP000332933">
    <property type="component" value="Unassembled WGS sequence"/>
</dbReference>
<dbReference type="EMBL" id="VJMH01002124">
    <property type="protein sequence ID" value="KAF0709988.1"/>
    <property type="molecule type" value="Genomic_DNA"/>
</dbReference>
<organism evidence="4 6">
    <name type="scientific">Aphanomyces stellatus</name>
    <dbReference type="NCBI Taxonomy" id="120398"/>
    <lineage>
        <taxon>Eukaryota</taxon>
        <taxon>Sar</taxon>
        <taxon>Stramenopiles</taxon>
        <taxon>Oomycota</taxon>
        <taxon>Saprolegniomycetes</taxon>
        <taxon>Saprolegniales</taxon>
        <taxon>Verrucalvaceae</taxon>
        <taxon>Aphanomyces</taxon>
    </lineage>
</organism>
<proteinExistence type="predicted"/>
<evidence type="ECO:0000313" key="2">
    <source>
        <dbReference type="EMBL" id="KAF0709930.1"/>
    </source>
</evidence>
<protein>
    <submittedName>
        <fullName evidence="4">Aste57867_5680 protein</fullName>
    </submittedName>
    <submittedName>
        <fullName evidence="5">Aste57867_5701 protein</fullName>
    </submittedName>
</protein>
<sequence length="195" mass="22201">MGFYMKDTTHNSFVSATSTTHVSVCTSAAFTLCPKKRQMRANVPMCFVPDCINVQQREKLCFRHARLAGIDVTDLTIVKQCYCGNHSGDHDGKCSVPHCPNLQRRRFMCHRHAKELAAPQRGIYTPAATPSKAKNARLEPPTPVEDNYTPSNDFMQWLHRHMVSMEAEKDFMDWAALEAHSQRYVVACVDRTRLE</sequence>
<evidence type="ECO:0000313" key="5">
    <source>
        <dbReference type="EMBL" id="VFT82741.1"/>
    </source>
</evidence>
<gene>
    <name evidence="4" type="primary">Aste57867_5680</name>
    <name evidence="5" type="synonym">Aste57867_5701</name>
    <name evidence="3" type="ORF">As57867_005667</name>
    <name evidence="2" type="ORF">As57867_005688</name>
    <name evidence="4" type="ORF">ASTE57867_5680</name>
    <name evidence="5" type="ORF">ASTE57867_5701</name>
</gene>
<evidence type="ECO:0000313" key="4">
    <source>
        <dbReference type="EMBL" id="VFT82720.1"/>
    </source>
</evidence>
<dbReference type="EMBL" id="CAADRA010002144">
    <property type="protein sequence ID" value="VFT82741.1"/>
    <property type="molecule type" value="Genomic_DNA"/>
</dbReference>
<keyword evidence="6" id="KW-1185">Reference proteome</keyword>
<reference evidence="4 6" key="1">
    <citation type="submission" date="2019-03" db="EMBL/GenBank/DDBJ databases">
        <authorList>
            <person name="Gaulin E."/>
            <person name="Dumas B."/>
        </authorList>
    </citation>
    <scope>NUCLEOTIDE SEQUENCE [LARGE SCALE GENOMIC DNA]</scope>
    <source>
        <strain evidence="4">CBS 568.67</strain>
    </source>
</reference>
<reference evidence="2" key="2">
    <citation type="submission" date="2019-06" db="EMBL/GenBank/DDBJ databases">
        <title>Genomics analysis of Aphanomyces spp. identifies a new class of oomycete effector associated with host adaptation.</title>
        <authorList>
            <person name="Gaulin E."/>
        </authorList>
    </citation>
    <scope>NUCLEOTIDE SEQUENCE</scope>
    <source>
        <strain evidence="2">CBS 578.67</strain>
    </source>
</reference>
<feature type="region of interest" description="Disordered" evidence="1">
    <location>
        <begin position="125"/>
        <end position="146"/>
    </location>
</feature>
<dbReference type="EMBL" id="CAADRA010002126">
    <property type="protein sequence ID" value="VFT82720.1"/>
    <property type="molecule type" value="Genomic_DNA"/>
</dbReference>
<name>A0A485KEJ2_9STRA</name>
<evidence type="ECO:0000313" key="6">
    <source>
        <dbReference type="Proteomes" id="UP000332933"/>
    </source>
</evidence>
<dbReference type="AlphaFoldDB" id="A0A485KEJ2"/>
<dbReference type="EMBL" id="VJMH01002142">
    <property type="protein sequence ID" value="KAF0709930.1"/>
    <property type="molecule type" value="Genomic_DNA"/>
</dbReference>
<accession>A0A485KEJ2</accession>